<reference evidence="3 4" key="1">
    <citation type="submission" date="2016-11" db="EMBL/GenBank/DDBJ databases">
        <authorList>
            <person name="Jaros S."/>
            <person name="Januszkiewicz K."/>
            <person name="Wedrychowicz H."/>
        </authorList>
    </citation>
    <scope>NUCLEOTIDE SEQUENCE [LARGE SCALE GENOMIC DNA]</scope>
    <source>
        <strain evidence="3 4">DSM 43832</strain>
    </source>
</reference>
<evidence type="ECO:0000256" key="1">
    <source>
        <dbReference type="SAM" id="MobiDB-lite"/>
    </source>
</evidence>
<dbReference type="InterPro" id="IPR052741">
    <property type="entry name" value="Mitochondrial_HTD2"/>
</dbReference>
<dbReference type="Proteomes" id="UP000184363">
    <property type="component" value="Unassembled WGS sequence"/>
</dbReference>
<protein>
    <submittedName>
        <fullName evidence="3">3-methylfumaryl-CoA hydratase</fullName>
    </submittedName>
</protein>
<dbReference type="SUPFAM" id="SSF54637">
    <property type="entry name" value="Thioesterase/thiol ester dehydrase-isomerase"/>
    <property type="match status" value="2"/>
</dbReference>
<feature type="domain" description="FAS1-like dehydratase" evidence="2">
    <location>
        <begin position="83"/>
        <end position="145"/>
    </location>
</feature>
<dbReference type="AlphaFoldDB" id="A0A1M6SKE4"/>
<dbReference type="RefSeq" id="WP_143172076.1">
    <property type="nucleotide sequence ID" value="NZ_FRAP01000006.1"/>
</dbReference>
<dbReference type="Pfam" id="PF13452">
    <property type="entry name" value="FAS1_DH_region"/>
    <property type="match status" value="1"/>
</dbReference>
<gene>
    <name evidence="3" type="ORF">SAMN05443637_106196</name>
</gene>
<dbReference type="STRING" id="1848.SAMN05443637_106196"/>
<dbReference type="EMBL" id="FRAP01000006">
    <property type="protein sequence ID" value="SHK45163.1"/>
    <property type="molecule type" value="Genomic_DNA"/>
</dbReference>
<proteinExistence type="predicted"/>
<accession>A0A1M6SKE4</accession>
<dbReference type="PANTHER" id="PTHR28152:SF1">
    <property type="entry name" value="HYDROXYACYL-THIOESTER DEHYDRATASE TYPE 2, MITOCHONDRIAL"/>
    <property type="match status" value="1"/>
</dbReference>
<dbReference type="InterPro" id="IPR029069">
    <property type="entry name" value="HotDog_dom_sf"/>
</dbReference>
<dbReference type="Gene3D" id="3.10.129.10">
    <property type="entry name" value="Hotdog Thioesterase"/>
    <property type="match status" value="1"/>
</dbReference>
<feature type="region of interest" description="Disordered" evidence="1">
    <location>
        <begin position="156"/>
        <end position="179"/>
    </location>
</feature>
<evidence type="ECO:0000259" key="2">
    <source>
        <dbReference type="Pfam" id="PF13452"/>
    </source>
</evidence>
<keyword evidence="4" id="KW-1185">Reference proteome</keyword>
<dbReference type="GO" id="GO:0019171">
    <property type="term" value="F:(3R)-hydroxyacyl-[acyl-carrier-protein] dehydratase activity"/>
    <property type="evidence" value="ECO:0007669"/>
    <property type="project" value="TreeGrafter"/>
</dbReference>
<dbReference type="OrthoDB" id="7183822at2"/>
<dbReference type="InterPro" id="IPR039569">
    <property type="entry name" value="FAS1-like_DH_region"/>
</dbReference>
<organism evidence="3 4">
    <name type="scientific">Pseudonocardia thermophila</name>
    <dbReference type="NCBI Taxonomy" id="1848"/>
    <lineage>
        <taxon>Bacteria</taxon>
        <taxon>Bacillati</taxon>
        <taxon>Actinomycetota</taxon>
        <taxon>Actinomycetes</taxon>
        <taxon>Pseudonocardiales</taxon>
        <taxon>Pseudonocardiaceae</taxon>
        <taxon>Pseudonocardia</taxon>
    </lineage>
</organism>
<evidence type="ECO:0000313" key="3">
    <source>
        <dbReference type="EMBL" id="SHK45163.1"/>
    </source>
</evidence>
<sequence length="295" mass="31779">MSETEATVLEEIASSWRPPTVETARRVDPWASAAFAALLDADPPALDEGDPLPPLWHWFTLLDHPATAELGEDGHPANGPFLPPIPGRRRMFAGGRLRRLAPIPYGSLLHSRASVASVTPKSGRSGAMLFVTVRYELSVDGAPVAVEEQDIVYRSEPEGTPRRTIARPQGDEPAPEGEWRRSLATDPVLLARFSALTYNGHRIHYDAPYATAVEGYPDLVVHGPLLALLALELPRINAPDEHVAEFSYRLARPAFQPATIVAAGKRSGGQVEFAVAAEGVAPSLIGTARLTRDGA</sequence>
<name>A0A1M6SKE4_PSETH</name>
<dbReference type="PANTHER" id="PTHR28152">
    <property type="entry name" value="HYDROXYACYL-THIOESTER DEHYDRATASE TYPE 2, MITOCHONDRIAL"/>
    <property type="match status" value="1"/>
</dbReference>
<evidence type="ECO:0000313" key="4">
    <source>
        <dbReference type="Proteomes" id="UP000184363"/>
    </source>
</evidence>